<feature type="domain" description="Fe/B12 periplasmic-binding" evidence="1">
    <location>
        <begin position="1"/>
        <end position="247"/>
    </location>
</feature>
<keyword evidence="3" id="KW-1185">Reference proteome</keyword>
<dbReference type="InterPro" id="IPR002491">
    <property type="entry name" value="ABC_transptr_periplasmic_BD"/>
</dbReference>
<accession>A0A1H3M9C3</accession>
<gene>
    <name evidence="2" type="ORF">SAMN05444486_103449</name>
</gene>
<dbReference type="AlphaFoldDB" id="A0A1H3M9C3"/>
<reference evidence="2 3" key="1">
    <citation type="submission" date="2016-10" db="EMBL/GenBank/DDBJ databases">
        <authorList>
            <person name="de Groot N.N."/>
        </authorList>
    </citation>
    <scope>NUCLEOTIDE SEQUENCE [LARGE SCALE GENOMIC DNA]</scope>
    <source>
        <strain evidence="2 3">DSM 24677</strain>
    </source>
</reference>
<dbReference type="Proteomes" id="UP000199026">
    <property type="component" value="Unassembled WGS sequence"/>
</dbReference>
<dbReference type="PANTHER" id="PTHR30535:SF34">
    <property type="entry name" value="MOLYBDATE-BINDING PROTEIN MOLA"/>
    <property type="match status" value="1"/>
</dbReference>
<dbReference type="SUPFAM" id="SSF53807">
    <property type="entry name" value="Helical backbone' metal receptor"/>
    <property type="match status" value="1"/>
</dbReference>
<dbReference type="PROSITE" id="PS50983">
    <property type="entry name" value="FE_B12_PBP"/>
    <property type="match status" value="1"/>
</dbReference>
<dbReference type="STRING" id="576131.SAMN05444486_103449"/>
<dbReference type="PANTHER" id="PTHR30535">
    <property type="entry name" value="VITAMIN B12-BINDING PROTEIN"/>
    <property type="match status" value="1"/>
</dbReference>
<protein>
    <submittedName>
        <fullName evidence="2">Iron complex transport system substrate-binding protein</fullName>
    </submittedName>
</protein>
<dbReference type="EMBL" id="FNPR01000003">
    <property type="protein sequence ID" value="SDY72884.1"/>
    <property type="molecule type" value="Genomic_DNA"/>
</dbReference>
<evidence type="ECO:0000259" key="1">
    <source>
        <dbReference type="PROSITE" id="PS50983"/>
    </source>
</evidence>
<name>A0A1H3M9C3_9RHOB</name>
<dbReference type="Pfam" id="PF01497">
    <property type="entry name" value="Peripla_BP_2"/>
    <property type="match status" value="1"/>
</dbReference>
<proteinExistence type="predicted"/>
<dbReference type="Gene3D" id="3.40.50.1980">
    <property type="entry name" value="Nitrogenase molybdenum iron protein domain"/>
    <property type="match status" value="2"/>
</dbReference>
<sequence>MNVCTDQLAMLLAGEGQLHSLSALAVDPRISGMVEEARAFHINSARAEEIYLMKPDLVLAGTYTARASVEMLERLGLRVVRFAPANSLADVPLRLREMGAVLGREARAAELVAAFEAGLARLKDNAPEQRPRALSYAANGYTSGAHTLPDEMIVAAGFINVASEFGIDYGGRMPLELLAMSAPDLVMSSTPYAGASRAEEVPQHPVVRAVTGGAPPVSMVSRDWSCGTPLVLRAIDELAAKRKALFP</sequence>
<organism evidence="2 3">
    <name type="scientific">Lentibacter algarum</name>
    <dbReference type="NCBI Taxonomy" id="576131"/>
    <lineage>
        <taxon>Bacteria</taxon>
        <taxon>Pseudomonadati</taxon>
        <taxon>Pseudomonadota</taxon>
        <taxon>Alphaproteobacteria</taxon>
        <taxon>Rhodobacterales</taxon>
        <taxon>Roseobacteraceae</taxon>
        <taxon>Lentibacter</taxon>
    </lineage>
</organism>
<evidence type="ECO:0000313" key="3">
    <source>
        <dbReference type="Proteomes" id="UP000199026"/>
    </source>
</evidence>
<evidence type="ECO:0000313" key="2">
    <source>
        <dbReference type="EMBL" id="SDY72884.1"/>
    </source>
</evidence>
<dbReference type="InterPro" id="IPR050902">
    <property type="entry name" value="ABC_Transporter_SBP"/>
</dbReference>